<accession>G5ICS0</accession>
<dbReference type="HOGENOM" id="CLU_054920_0_0_9"/>
<reference evidence="2 3" key="1">
    <citation type="submission" date="2011-08" db="EMBL/GenBank/DDBJ databases">
        <title>The Genome Sequence of Clostridium hathewayi WAL-18680.</title>
        <authorList>
            <consortium name="The Broad Institute Genome Sequencing Platform"/>
            <person name="Earl A."/>
            <person name="Ward D."/>
            <person name="Feldgarden M."/>
            <person name="Gevers D."/>
            <person name="Finegold S.M."/>
            <person name="Summanen P.H."/>
            <person name="Molitoris D.R."/>
            <person name="Song M."/>
            <person name="Daigneault M."/>
            <person name="Allen-Vercoe E."/>
            <person name="Young S.K."/>
            <person name="Zeng Q."/>
            <person name="Gargeya S."/>
            <person name="Fitzgerald M."/>
            <person name="Haas B."/>
            <person name="Abouelleil A."/>
            <person name="Alvarado L."/>
            <person name="Arachchi H.M."/>
            <person name="Berlin A."/>
            <person name="Brown A."/>
            <person name="Chapman S.B."/>
            <person name="Chen Z."/>
            <person name="Dunbar C."/>
            <person name="Freedman E."/>
            <person name="Gearin G."/>
            <person name="Gellesch M."/>
            <person name="Goldberg J."/>
            <person name="Griggs A."/>
            <person name="Gujja S."/>
            <person name="Heiman D."/>
            <person name="Howarth C."/>
            <person name="Larson L."/>
            <person name="Lui A."/>
            <person name="MacDonald P.J.P."/>
            <person name="Montmayeur A."/>
            <person name="Murphy C."/>
            <person name="Neiman D."/>
            <person name="Pearson M."/>
            <person name="Priest M."/>
            <person name="Roberts A."/>
            <person name="Saif S."/>
            <person name="Shea T."/>
            <person name="Shenoy N."/>
            <person name="Sisk P."/>
            <person name="Stolte C."/>
            <person name="Sykes S."/>
            <person name="Wortman J."/>
            <person name="Nusbaum C."/>
            <person name="Birren B."/>
        </authorList>
    </citation>
    <scope>NUCLEOTIDE SEQUENCE [LARGE SCALE GENOMIC DNA]</scope>
    <source>
        <strain evidence="2 3">WAL-18680</strain>
    </source>
</reference>
<dbReference type="Proteomes" id="UP000005384">
    <property type="component" value="Unassembled WGS sequence"/>
</dbReference>
<dbReference type="InterPro" id="IPR005158">
    <property type="entry name" value="BTAD"/>
</dbReference>
<evidence type="ECO:0000313" key="3">
    <source>
        <dbReference type="Proteomes" id="UP000005384"/>
    </source>
</evidence>
<dbReference type="InterPro" id="IPR036388">
    <property type="entry name" value="WH-like_DNA-bd_sf"/>
</dbReference>
<dbReference type="PANTHER" id="PTHR35807:SF2">
    <property type="entry name" value="TRANSCRIPTIONAL ACTIVATOR DOMAIN"/>
    <property type="match status" value="1"/>
</dbReference>
<name>G5ICS0_9FIRM</name>
<dbReference type="Gene3D" id="1.10.10.10">
    <property type="entry name" value="Winged helix-like DNA-binding domain superfamily/Winged helix DNA-binding domain"/>
    <property type="match status" value="1"/>
</dbReference>
<dbReference type="EMBL" id="ADLN01000012">
    <property type="protein sequence ID" value="EHI60691.1"/>
    <property type="molecule type" value="Genomic_DNA"/>
</dbReference>
<dbReference type="InterPro" id="IPR016032">
    <property type="entry name" value="Sig_transdc_resp-reg_C-effctor"/>
</dbReference>
<sequence length="412" mass="47633">MEDKNTQSVRENKMTVQMFGGFSMEYQGNPITFARSSSTKFIQLLQILLLNYPQGIAKEQLIDALYDRESGVNNNKNLNNVIYRAKKQFAGAGLPEEDYVVLENGICRWNSSFPVEIDVVRFEKKVEETLAAEGVMRKVLLEEAEILYTGELLPAFASELWVIERQLKYKKHYEQIVRELGAYLKEDGEYNRLLTLYRKTAKIYPYDQWQQMEMDCLVSIKDFKGAHELYRNTVRLYCEDLGGIPGQEIVTWFREMESQMINPVASFEEIQENLSSGATSEGAYYCLYPSFLDICYLLAREEERIDKSICLMLINLTGIRGEEITNLEKLETQMEFLKSVIKKTFRRGDMFTTYSKSQYIVVLIGITEQSCAIAFARLRQRWKQTEGTSGELSFAVKSLARMLDQEGCGVRR</sequence>
<dbReference type="GO" id="GO:0006355">
    <property type="term" value="P:regulation of DNA-templated transcription"/>
    <property type="evidence" value="ECO:0007669"/>
    <property type="project" value="InterPro"/>
</dbReference>
<dbReference type="PATRIC" id="fig|742737.3.peg.1264"/>
<evidence type="ECO:0000313" key="2">
    <source>
        <dbReference type="EMBL" id="EHI60691.1"/>
    </source>
</evidence>
<dbReference type="InterPro" id="IPR051677">
    <property type="entry name" value="AfsR-DnrI-RedD_regulator"/>
</dbReference>
<dbReference type="SMART" id="SM01043">
    <property type="entry name" value="BTAD"/>
    <property type="match status" value="1"/>
</dbReference>
<dbReference type="PROSITE" id="PS50835">
    <property type="entry name" value="IG_LIKE"/>
    <property type="match status" value="1"/>
</dbReference>
<dbReference type="RefSeq" id="WP_006779240.1">
    <property type="nucleotide sequence ID" value="NZ_CP040506.1"/>
</dbReference>
<dbReference type="AlphaFoldDB" id="G5ICS0"/>
<dbReference type="SUPFAM" id="SSF48452">
    <property type="entry name" value="TPR-like"/>
    <property type="match status" value="1"/>
</dbReference>
<comment type="caution">
    <text evidence="2">The sequence shown here is derived from an EMBL/GenBank/DDBJ whole genome shotgun (WGS) entry which is preliminary data.</text>
</comment>
<dbReference type="InterPro" id="IPR011990">
    <property type="entry name" value="TPR-like_helical_dom_sf"/>
</dbReference>
<evidence type="ECO:0000259" key="1">
    <source>
        <dbReference type="PROSITE" id="PS50835"/>
    </source>
</evidence>
<organism evidence="2 3">
    <name type="scientific">Hungatella hathewayi WAL-18680</name>
    <dbReference type="NCBI Taxonomy" id="742737"/>
    <lineage>
        <taxon>Bacteria</taxon>
        <taxon>Bacillati</taxon>
        <taxon>Bacillota</taxon>
        <taxon>Clostridia</taxon>
        <taxon>Lachnospirales</taxon>
        <taxon>Lachnospiraceae</taxon>
        <taxon>Hungatella</taxon>
    </lineage>
</organism>
<dbReference type="SUPFAM" id="SSF46894">
    <property type="entry name" value="C-terminal effector domain of the bipartite response regulators"/>
    <property type="match status" value="1"/>
</dbReference>
<protein>
    <recommendedName>
        <fullName evidence="1">Ig-like domain-containing protein</fullName>
    </recommendedName>
</protein>
<feature type="domain" description="Ig-like" evidence="1">
    <location>
        <begin position="232"/>
        <end position="286"/>
    </location>
</feature>
<keyword evidence="3" id="KW-1185">Reference proteome</keyword>
<dbReference type="GO" id="GO:0003677">
    <property type="term" value="F:DNA binding"/>
    <property type="evidence" value="ECO:0007669"/>
    <property type="project" value="InterPro"/>
</dbReference>
<dbReference type="Gene3D" id="1.25.40.10">
    <property type="entry name" value="Tetratricopeptide repeat domain"/>
    <property type="match status" value="1"/>
</dbReference>
<dbReference type="InterPro" id="IPR007110">
    <property type="entry name" value="Ig-like_dom"/>
</dbReference>
<dbReference type="OrthoDB" id="142950at2"/>
<dbReference type="PANTHER" id="PTHR35807">
    <property type="entry name" value="TRANSCRIPTIONAL REGULATOR REDD-RELATED"/>
    <property type="match status" value="1"/>
</dbReference>
<gene>
    <name evidence="2" type="ORF">HMPREF9473_01255</name>
</gene>
<proteinExistence type="predicted"/>
<dbReference type="Pfam" id="PF03704">
    <property type="entry name" value="BTAD"/>
    <property type="match status" value="1"/>
</dbReference>